<reference evidence="8 9" key="1">
    <citation type="submission" date="2023-08" db="EMBL/GenBank/DDBJ databases">
        <title>Implementing the SeqCode for naming new Mesorhizobium species isolated from Vachellia karroo root nodules.</title>
        <authorList>
            <person name="Van Lill M."/>
        </authorList>
    </citation>
    <scope>NUCLEOTIDE SEQUENCE [LARGE SCALE GENOMIC DNA]</scope>
    <source>
        <strain evidence="8 9">VK4B</strain>
    </source>
</reference>
<comment type="cofactor">
    <cofactor evidence="1">
        <name>FAD</name>
        <dbReference type="ChEBI" id="CHEBI:57692"/>
    </cofactor>
</comment>
<dbReference type="PANTHER" id="PTHR42784:SF1">
    <property type="entry name" value="PYRANOSE 2-OXIDASE"/>
    <property type="match status" value="1"/>
</dbReference>
<dbReference type="SUPFAM" id="SSF51905">
    <property type="entry name" value="FAD/NAD(P)-binding domain"/>
    <property type="match status" value="1"/>
</dbReference>
<organism evidence="8 9">
    <name type="scientific">Mesorhizobium abyssinicae</name>
    <dbReference type="NCBI Taxonomy" id="1209958"/>
    <lineage>
        <taxon>Bacteria</taxon>
        <taxon>Pseudomonadati</taxon>
        <taxon>Pseudomonadota</taxon>
        <taxon>Alphaproteobacteria</taxon>
        <taxon>Hyphomicrobiales</taxon>
        <taxon>Phyllobacteriaceae</taxon>
        <taxon>Mesorhizobium</taxon>
    </lineage>
</organism>
<dbReference type="Pfam" id="PF05199">
    <property type="entry name" value="GMC_oxred_C"/>
    <property type="match status" value="1"/>
</dbReference>
<dbReference type="PANTHER" id="PTHR42784">
    <property type="entry name" value="PYRANOSE 2-OXIDASE"/>
    <property type="match status" value="1"/>
</dbReference>
<feature type="domain" description="FAD-binding" evidence="6">
    <location>
        <begin position="14"/>
        <end position="46"/>
    </location>
</feature>
<feature type="domain" description="Glucose-methanol-choline oxidoreductase C-terminal" evidence="7">
    <location>
        <begin position="378"/>
        <end position="500"/>
    </location>
</feature>
<keyword evidence="3" id="KW-0285">Flavoprotein</keyword>
<dbReference type="Gene3D" id="3.50.50.60">
    <property type="entry name" value="FAD/NAD(P)-binding domain"/>
    <property type="match status" value="2"/>
</dbReference>
<evidence type="ECO:0000256" key="5">
    <source>
        <dbReference type="ARBA" id="ARBA00023002"/>
    </source>
</evidence>
<dbReference type="InterPro" id="IPR007867">
    <property type="entry name" value="GMC_OxRtase_C"/>
</dbReference>
<dbReference type="InterPro" id="IPR002938">
    <property type="entry name" value="FAD-bd"/>
</dbReference>
<protein>
    <submittedName>
        <fullName evidence="8">GMC family oxidoreductase</fullName>
    </submittedName>
</protein>
<evidence type="ECO:0000256" key="2">
    <source>
        <dbReference type="ARBA" id="ARBA00010790"/>
    </source>
</evidence>
<keyword evidence="5" id="KW-0560">Oxidoreductase</keyword>
<evidence type="ECO:0000259" key="6">
    <source>
        <dbReference type="Pfam" id="PF01494"/>
    </source>
</evidence>
<accession>A0ABU5AMP0</accession>
<keyword evidence="9" id="KW-1185">Reference proteome</keyword>
<sequence length="515" mass="56745">MNSLLDVTTTELTCQACVIGSGPAGALVALPLAERGMDVILVEAGNRDPAPLSSVPLAQLDVDGAVDLSYAQALQLGGSSNLWAGRVARMDVADFVERPDIGAPGWPFPLSELSPYYERALDILCMPSSAHYNELPRLPCGWETFAASDQVDIRYFVWSRPAFNVAELVTKSDGNLANLRVLTDAPVFDVTPNGDRRTIESVTVGRRQNHKTIKAQVFVLAAGGIESTRLLLGYARRHWRDEEGAIGRYFSTHPKADLAVLWAKQPVSAGHPLFRETTSNGVQIRAGIGLSTATQISIGTLNHSARLYPIAEYKAEKVLESIKSAALRGAPIVNRSARLRRLLIASGKMAFDRLGQAVRLQAKARTFVVRLNLDQHSNAENRLTLSEDCDREGRQLLNLRWRYDPADRRSAMTFLDMLNGVLRAHDVGHLEYSYLRDSNSWPLTAVHSHFLGTTRMSNDPRQGVVDQNCRVHQLHNLFVAGPSVFPRYGNANPFLTIAALSLRLSDHLSRVLGRE</sequence>
<dbReference type="Pfam" id="PF01494">
    <property type="entry name" value="FAD_binding_3"/>
    <property type="match status" value="1"/>
</dbReference>
<comment type="caution">
    <text evidence="8">The sequence shown here is derived from an EMBL/GenBank/DDBJ whole genome shotgun (WGS) entry which is preliminary data.</text>
</comment>
<evidence type="ECO:0000259" key="7">
    <source>
        <dbReference type="Pfam" id="PF05199"/>
    </source>
</evidence>
<dbReference type="InterPro" id="IPR051473">
    <property type="entry name" value="P2Ox-like"/>
</dbReference>
<evidence type="ECO:0000256" key="3">
    <source>
        <dbReference type="ARBA" id="ARBA00022630"/>
    </source>
</evidence>
<evidence type="ECO:0000256" key="4">
    <source>
        <dbReference type="ARBA" id="ARBA00022827"/>
    </source>
</evidence>
<evidence type="ECO:0000256" key="1">
    <source>
        <dbReference type="ARBA" id="ARBA00001974"/>
    </source>
</evidence>
<evidence type="ECO:0000313" key="8">
    <source>
        <dbReference type="EMBL" id="MDX8538548.1"/>
    </source>
</evidence>
<dbReference type="EMBL" id="JAVIIP010000006">
    <property type="protein sequence ID" value="MDX8538548.1"/>
    <property type="molecule type" value="Genomic_DNA"/>
</dbReference>
<comment type="similarity">
    <text evidence="2">Belongs to the GMC oxidoreductase family.</text>
</comment>
<gene>
    <name evidence="8" type="ORF">RFM23_13050</name>
</gene>
<dbReference type="RefSeq" id="WP_320320499.1">
    <property type="nucleotide sequence ID" value="NZ_JAVIIP010000006.1"/>
</dbReference>
<dbReference type="Proteomes" id="UP001276564">
    <property type="component" value="Unassembled WGS sequence"/>
</dbReference>
<name>A0ABU5AMP0_9HYPH</name>
<proteinExistence type="inferred from homology"/>
<dbReference type="InterPro" id="IPR036188">
    <property type="entry name" value="FAD/NAD-bd_sf"/>
</dbReference>
<keyword evidence="4" id="KW-0274">FAD</keyword>
<evidence type="ECO:0000313" key="9">
    <source>
        <dbReference type="Proteomes" id="UP001276564"/>
    </source>
</evidence>